<proteinExistence type="predicted"/>
<evidence type="ECO:0000313" key="2">
    <source>
        <dbReference type="EMBL" id="SHJ89480.1"/>
    </source>
</evidence>
<feature type="chain" id="PRO_5012567844" evidence="1">
    <location>
        <begin position="25"/>
        <end position="198"/>
    </location>
</feature>
<dbReference type="RefSeq" id="WP_073148562.1">
    <property type="nucleotide sequence ID" value="NZ_FRAG01000014.1"/>
</dbReference>
<dbReference type="AlphaFoldDB" id="A0A1M6N196"/>
<gene>
    <name evidence="2" type="ORF">SAMN02745912_01525</name>
</gene>
<sequence length="198" mass="22385">MKLKKILVFTFISIILVVNSASYAADTTRIGSINAEDIINRVPLRTDNSYSSLHKNINTPYDIPSGDDYWRVTKSYNRTAYESFVKYLTSSWAKASSYTWSKSVSYSWSCSSSFSASAENAISSGLSFTKSRTKTYSVAITVDADSSRYSKLGFFADYKVYNVTAKLIDFYTGKVNETEKGELWEPTSETYLNIVYKR</sequence>
<keyword evidence="1" id="KW-0732">Signal</keyword>
<organism evidence="2 3">
    <name type="scientific">Paramaledivibacter caminithermalis (strain DSM 15212 / CIP 107654 / DViRD3)</name>
    <name type="common">Clostridium caminithermale</name>
    <dbReference type="NCBI Taxonomy" id="1121301"/>
    <lineage>
        <taxon>Bacteria</taxon>
        <taxon>Bacillati</taxon>
        <taxon>Bacillota</taxon>
        <taxon>Clostridia</taxon>
        <taxon>Peptostreptococcales</taxon>
        <taxon>Caminicellaceae</taxon>
        <taxon>Paramaledivibacter</taxon>
    </lineage>
</organism>
<protein>
    <submittedName>
        <fullName evidence="2">Uncharacterized protein</fullName>
    </submittedName>
</protein>
<evidence type="ECO:0000313" key="3">
    <source>
        <dbReference type="Proteomes" id="UP000184465"/>
    </source>
</evidence>
<keyword evidence="3" id="KW-1185">Reference proteome</keyword>
<reference evidence="2 3" key="1">
    <citation type="submission" date="2016-11" db="EMBL/GenBank/DDBJ databases">
        <authorList>
            <person name="Jaros S."/>
            <person name="Januszkiewicz K."/>
            <person name="Wedrychowicz H."/>
        </authorList>
    </citation>
    <scope>NUCLEOTIDE SEQUENCE [LARGE SCALE GENOMIC DNA]</scope>
    <source>
        <strain evidence="2 3">DSM 15212</strain>
    </source>
</reference>
<feature type="signal peptide" evidence="1">
    <location>
        <begin position="1"/>
        <end position="24"/>
    </location>
</feature>
<dbReference type="Proteomes" id="UP000184465">
    <property type="component" value="Unassembled WGS sequence"/>
</dbReference>
<evidence type="ECO:0000256" key="1">
    <source>
        <dbReference type="SAM" id="SignalP"/>
    </source>
</evidence>
<dbReference type="OrthoDB" id="2973694at2"/>
<dbReference type="EMBL" id="FRAG01000014">
    <property type="protein sequence ID" value="SHJ89480.1"/>
    <property type="molecule type" value="Genomic_DNA"/>
</dbReference>
<accession>A0A1M6N196</accession>
<name>A0A1M6N196_PARC5</name>